<accession>A0ABV0LWK7</accession>
<evidence type="ECO:0000313" key="2">
    <source>
        <dbReference type="EMBL" id="MEQ1403833.1"/>
    </source>
</evidence>
<protein>
    <submittedName>
        <fullName evidence="2">Gene transfer agent family protein</fullName>
    </submittedName>
</protein>
<evidence type="ECO:0000313" key="3">
    <source>
        <dbReference type="Proteomes" id="UP001496627"/>
    </source>
</evidence>
<reference evidence="2 3" key="1">
    <citation type="submission" date="2024-05" db="EMBL/GenBank/DDBJ databases">
        <title>Neorhizobium sp. Rsf11, a plant growth promoting and heavy metal resistant PAH-degrader.</title>
        <authorList>
            <person name="Golubev S.N."/>
            <person name="Muratova A.Y."/>
            <person name="Markelova M.I."/>
        </authorList>
    </citation>
    <scope>NUCLEOTIDE SEQUENCE [LARGE SCALE GENOMIC DNA]</scope>
    <source>
        <strain evidence="2 3">Rsf11</strain>
    </source>
</reference>
<keyword evidence="3" id="KW-1185">Reference proteome</keyword>
<dbReference type="Pfam" id="PF11836">
    <property type="entry name" value="Phage_TAC_11"/>
    <property type="match status" value="1"/>
</dbReference>
<dbReference type="RefSeq" id="WP_348862135.1">
    <property type="nucleotide sequence ID" value="NZ_JBEAAL010000001.1"/>
</dbReference>
<name>A0ABV0LWK7_9HYPH</name>
<feature type="compositionally biased region" description="Basic and acidic residues" evidence="1">
    <location>
        <begin position="102"/>
        <end position="111"/>
    </location>
</feature>
<feature type="region of interest" description="Disordered" evidence="1">
    <location>
        <begin position="102"/>
        <end position="142"/>
    </location>
</feature>
<dbReference type="InterPro" id="IPR021791">
    <property type="entry name" value="Phage_TAC_11"/>
</dbReference>
<proteinExistence type="predicted"/>
<organism evidence="2 3">
    <name type="scientific">Neorhizobium phenanthreniclasticum</name>
    <dbReference type="NCBI Taxonomy" id="3157917"/>
    <lineage>
        <taxon>Bacteria</taxon>
        <taxon>Pseudomonadati</taxon>
        <taxon>Pseudomonadota</taxon>
        <taxon>Alphaproteobacteria</taxon>
        <taxon>Hyphomicrobiales</taxon>
        <taxon>Rhizobiaceae</taxon>
        <taxon>Rhizobium/Agrobacterium group</taxon>
        <taxon>Neorhizobium</taxon>
    </lineage>
</organism>
<dbReference type="EMBL" id="JBEAAL010000001">
    <property type="protein sequence ID" value="MEQ1403833.1"/>
    <property type="molecule type" value="Genomic_DNA"/>
</dbReference>
<dbReference type="Proteomes" id="UP001496627">
    <property type="component" value="Unassembled WGS sequence"/>
</dbReference>
<evidence type="ECO:0000256" key="1">
    <source>
        <dbReference type="SAM" id="MobiDB-lite"/>
    </source>
</evidence>
<comment type="caution">
    <text evidence="2">The sequence shown here is derived from an EMBL/GenBank/DDBJ whole genome shotgun (WGS) entry which is preliminary data.</text>
</comment>
<sequence>MRGVDLTWAGGEHTFLLTIDLLRALQDKCDAGPQFILERLSSRRWFVNDVTETIRLGLEGGGTPKEEARKLVRRYVEDRPLTESVMTAMAVLTVALFGHADDMPGERKAGMENKIQTRSREENGASPASTHGAALSTETSER</sequence>
<gene>
    <name evidence="2" type="ORF">ABK249_02710</name>
</gene>